<evidence type="ECO:0000313" key="9">
    <source>
        <dbReference type="Proteomes" id="UP001374584"/>
    </source>
</evidence>
<sequence length="251" mass="29047">MCGHEKMKLEKHAKAIPFLPGMRESTNTANTISIIQFLTMPIRSREPAQRPGFFNRQRPLHAVLGGGKLADILLWKDKISSATIVAGFSIIWFLFEVVEYNFLTLLCHILMVIMLILFVWYNAAGLITWSLPQIYDFQIPESTFRFLHQKLNSFLRNFYDISTGKDLTLFFVTIAGLWIMSAIGSYFTTLNLLYILFLSLVTLPIMYERYEHEVNYLASKGNQDVKRLFNTLDNKVLNKIPRGPVKEKKNR</sequence>
<evidence type="ECO:0000256" key="6">
    <source>
        <dbReference type="RuleBase" id="RU363132"/>
    </source>
</evidence>
<feature type="transmembrane region" description="Helical" evidence="6">
    <location>
        <begin position="101"/>
        <end position="121"/>
    </location>
</feature>
<dbReference type="InterPro" id="IPR045064">
    <property type="entry name" value="Reticulon-like"/>
</dbReference>
<dbReference type="PANTHER" id="PTHR10994">
    <property type="entry name" value="RETICULON"/>
    <property type="match status" value="1"/>
</dbReference>
<dbReference type="GO" id="GO:0009617">
    <property type="term" value="P:response to bacterium"/>
    <property type="evidence" value="ECO:0007669"/>
    <property type="project" value="InterPro"/>
</dbReference>
<dbReference type="PROSITE" id="PS50845">
    <property type="entry name" value="RETICULON"/>
    <property type="match status" value="1"/>
</dbReference>
<dbReference type="InterPro" id="IPR003388">
    <property type="entry name" value="Reticulon"/>
</dbReference>
<dbReference type="Proteomes" id="UP001374584">
    <property type="component" value="Unassembled WGS sequence"/>
</dbReference>
<gene>
    <name evidence="8" type="ORF">VNO80_17042</name>
</gene>
<evidence type="ECO:0000256" key="4">
    <source>
        <dbReference type="ARBA" id="ARBA00022989"/>
    </source>
</evidence>
<evidence type="ECO:0000313" key="8">
    <source>
        <dbReference type="EMBL" id="KAK7357746.1"/>
    </source>
</evidence>
<evidence type="ECO:0000256" key="2">
    <source>
        <dbReference type="ARBA" id="ARBA00022692"/>
    </source>
</evidence>
<keyword evidence="3 6" id="KW-0256">Endoplasmic reticulum</keyword>
<evidence type="ECO:0000256" key="1">
    <source>
        <dbReference type="ARBA" id="ARBA00004477"/>
    </source>
</evidence>
<evidence type="ECO:0000256" key="3">
    <source>
        <dbReference type="ARBA" id="ARBA00022824"/>
    </source>
</evidence>
<keyword evidence="5 6" id="KW-0472">Membrane</keyword>
<dbReference type="EMBL" id="JAYMYR010000006">
    <property type="protein sequence ID" value="KAK7357746.1"/>
    <property type="molecule type" value="Genomic_DNA"/>
</dbReference>
<feature type="transmembrane region" description="Helical" evidence="6">
    <location>
        <begin position="79"/>
        <end position="95"/>
    </location>
</feature>
<keyword evidence="4 6" id="KW-1133">Transmembrane helix</keyword>
<keyword evidence="9" id="KW-1185">Reference proteome</keyword>
<organism evidence="8 9">
    <name type="scientific">Phaseolus coccineus</name>
    <name type="common">Scarlet runner bean</name>
    <name type="synonym">Phaseolus multiflorus</name>
    <dbReference type="NCBI Taxonomy" id="3886"/>
    <lineage>
        <taxon>Eukaryota</taxon>
        <taxon>Viridiplantae</taxon>
        <taxon>Streptophyta</taxon>
        <taxon>Embryophyta</taxon>
        <taxon>Tracheophyta</taxon>
        <taxon>Spermatophyta</taxon>
        <taxon>Magnoliopsida</taxon>
        <taxon>eudicotyledons</taxon>
        <taxon>Gunneridae</taxon>
        <taxon>Pentapetalae</taxon>
        <taxon>rosids</taxon>
        <taxon>fabids</taxon>
        <taxon>Fabales</taxon>
        <taxon>Fabaceae</taxon>
        <taxon>Papilionoideae</taxon>
        <taxon>50 kb inversion clade</taxon>
        <taxon>NPAAA clade</taxon>
        <taxon>indigoferoid/millettioid clade</taxon>
        <taxon>Phaseoleae</taxon>
        <taxon>Phaseolus</taxon>
    </lineage>
</organism>
<accession>A0AAN9MPP5</accession>
<reference evidence="8 9" key="1">
    <citation type="submission" date="2024-01" db="EMBL/GenBank/DDBJ databases">
        <title>The genomes of 5 underutilized Papilionoideae crops provide insights into root nodulation and disease resistanc.</title>
        <authorList>
            <person name="Jiang F."/>
        </authorList>
    </citation>
    <scope>NUCLEOTIDE SEQUENCE [LARGE SCALE GENOMIC DNA]</scope>
    <source>
        <strain evidence="8">JINMINGXINNONG_FW02</strain>
        <tissue evidence="8">Leaves</tissue>
    </source>
</reference>
<keyword evidence="2 6" id="KW-0812">Transmembrane</keyword>
<proteinExistence type="predicted"/>
<feature type="domain" description="Reticulon" evidence="7">
    <location>
        <begin position="69"/>
        <end position="251"/>
    </location>
</feature>
<evidence type="ECO:0000259" key="7">
    <source>
        <dbReference type="PROSITE" id="PS50845"/>
    </source>
</evidence>
<comment type="caution">
    <text evidence="8">The sequence shown here is derived from an EMBL/GenBank/DDBJ whole genome shotgun (WGS) entry which is preliminary data.</text>
</comment>
<name>A0AAN9MPP5_PHACN</name>
<protein>
    <recommendedName>
        <fullName evidence="6">Reticulon-like protein</fullName>
    </recommendedName>
</protein>
<feature type="transmembrane region" description="Helical" evidence="6">
    <location>
        <begin position="167"/>
        <end position="186"/>
    </location>
</feature>
<evidence type="ECO:0000256" key="5">
    <source>
        <dbReference type="ARBA" id="ARBA00023136"/>
    </source>
</evidence>
<dbReference type="AlphaFoldDB" id="A0AAN9MPP5"/>
<comment type="subcellular location">
    <subcellularLocation>
        <location evidence="1 6">Endoplasmic reticulum membrane</location>
        <topology evidence="1 6">Multi-pass membrane protein</topology>
    </subcellularLocation>
</comment>
<dbReference type="GO" id="GO:0005789">
    <property type="term" value="C:endoplasmic reticulum membrane"/>
    <property type="evidence" value="ECO:0007669"/>
    <property type="project" value="UniProtKB-SubCell"/>
</dbReference>
<dbReference type="PANTHER" id="PTHR10994:SF157">
    <property type="entry name" value="RETICULON-LIKE PROTEIN B14"/>
    <property type="match status" value="1"/>
</dbReference>
<dbReference type="Pfam" id="PF02453">
    <property type="entry name" value="Reticulon"/>
    <property type="match status" value="1"/>
</dbReference>